<evidence type="ECO:0000256" key="6">
    <source>
        <dbReference type="ARBA" id="ARBA00022556"/>
    </source>
</evidence>
<evidence type="ECO:0000256" key="3">
    <source>
        <dbReference type="ARBA" id="ARBA00012071"/>
    </source>
</evidence>
<reference evidence="14 15" key="1">
    <citation type="submission" date="2015-11" db="EMBL/GenBank/DDBJ databases">
        <title>Whole-Genome Sequence of Candidatus Oderbacter manganicum from the National Park Lower Oder Valley, Germany.</title>
        <authorList>
            <person name="Braun B."/>
            <person name="Liere K."/>
            <person name="Szewzyk U."/>
        </authorList>
    </citation>
    <scope>NUCLEOTIDE SEQUENCE [LARGE SCALE GENOMIC DNA]</scope>
    <source>
        <strain evidence="14 15">OTSz_A_272</strain>
    </source>
</reference>
<dbReference type="UniPathway" id="UPA00359">
    <property type="reaction ID" value="UER00482"/>
</dbReference>
<feature type="binding site" evidence="13">
    <location>
        <begin position="60"/>
        <end position="67"/>
    </location>
    <ligand>
        <name>ATP</name>
        <dbReference type="ChEBI" id="CHEBI:30616"/>
    </ligand>
</feature>
<dbReference type="InterPro" id="IPR027417">
    <property type="entry name" value="P-loop_NTPase"/>
</dbReference>
<evidence type="ECO:0000256" key="13">
    <source>
        <dbReference type="HAMAP-Rule" id="MF_00409"/>
    </source>
</evidence>
<dbReference type="GO" id="GO:0005524">
    <property type="term" value="F:ATP binding"/>
    <property type="evidence" value="ECO:0007669"/>
    <property type="project" value="UniProtKB-UniRule"/>
</dbReference>
<dbReference type="EMBL" id="CP013244">
    <property type="protein sequence ID" value="ANP45083.1"/>
    <property type="molecule type" value="Genomic_DNA"/>
</dbReference>
<gene>
    <name evidence="13" type="primary">lpxK</name>
    <name evidence="14" type="ORF">ATE48_03675</name>
</gene>
<dbReference type="Pfam" id="PF02606">
    <property type="entry name" value="LpxK"/>
    <property type="match status" value="1"/>
</dbReference>
<proteinExistence type="inferred from homology"/>
<dbReference type="KEGG" id="cbot:ATE48_03675"/>
<keyword evidence="15" id="KW-1185">Reference proteome</keyword>
<dbReference type="GO" id="GO:0009244">
    <property type="term" value="P:lipopolysaccharide core region biosynthetic process"/>
    <property type="evidence" value="ECO:0007669"/>
    <property type="project" value="TreeGrafter"/>
</dbReference>
<dbReference type="EC" id="2.7.1.130" evidence="3 13"/>
<sequence>MRPPEFWKDKDQIESRDAAVVLRALLTPVSWAYAAVAAHRMRTTISRHVPAPVICIGNLTVGGAGKTPISRAIRARLGPNAHTLSRGYGGRAVGPLRVTPDMEAIEVGDEPLLHARDGAAWVSRDRYAGALAAVQAGAHVILMDDGFQNPSLAKDLCIVAVDPAYGVGNGQVFPAGPLRERLRDGLARADAIVMLHNTWSADIPEHPDWLADFAKPILQASVSPIGEAPSGPLIAFAGLARPEKFFDTLEAVGAKVEDMVPFSDHHPYSEDDMRLLAQMAEQRGAQLITTEKDAARLSPAWRARVAVLPVAARFADEAALDALLAPIQSRITALHGEA</sequence>
<evidence type="ECO:0000256" key="4">
    <source>
        <dbReference type="ARBA" id="ARBA00016436"/>
    </source>
</evidence>
<dbReference type="InterPro" id="IPR003758">
    <property type="entry name" value="LpxK"/>
</dbReference>
<evidence type="ECO:0000256" key="8">
    <source>
        <dbReference type="ARBA" id="ARBA00022741"/>
    </source>
</evidence>
<evidence type="ECO:0000313" key="15">
    <source>
        <dbReference type="Proteomes" id="UP000092498"/>
    </source>
</evidence>
<dbReference type="PANTHER" id="PTHR42724">
    <property type="entry name" value="TETRAACYLDISACCHARIDE 4'-KINASE"/>
    <property type="match status" value="1"/>
</dbReference>
<keyword evidence="11 13" id="KW-0443">Lipid metabolism</keyword>
<dbReference type="PANTHER" id="PTHR42724:SF1">
    <property type="entry name" value="TETRAACYLDISACCHARIDE 4'-KINASE, MITOCHONDRIAL-RELATED"/>
    <property type="match status" value="1"/>
</dbReference>
<evidence type="ECO:0000256" key="1">
    <source>
        <dbReference type="ARBA" id="ARBA00002274"/>
    </source>
</evidence>
<dbReference type="NCBIfam" id="TIGR00682">
    <property type="entry name" value="lpxK"/>
    <property type="match status" value="1"/>
</dbReference>
<dbReference type="GO" id="GO:0005886">
    <property type="term" value="C:plasma membrane"/>
    <property type="evidence" value="ECO:0007669"/>
    <property type="project" value="TreeGrafter"/>
</dbReference>
<dbReference type="GO" id="GO:0009245">
    <property type="term" value="P:lipid A biosynthetic process"/>
    <property type="evidence" value="ECO:0007669"/>
    <property type="project" value="UniProtKB-UniRule"/>
</dbReference>
<evidence type="ECO:0000256" key="5">
    <source>
        <dbReference type="ARBA" id="ARBA00022516"/>
    </source>
</evidence>
<keyword evidence="6 13" id="KW-0441">Lipid A biosynthesis</keyword>
<evidence type="ECO:0000256" key="11">
    <source>
        <dbReference type="ARBA" id="ARBA00023098"/>
    </source>
</evidence>
<evidence type="ECO:0000313" key="14">
    <source>
        <dbReference type="EMBL" id="ANP45083.1"/>
    </source>
</evidence>
<keyword evidence="10 13" id="KW-0067">ATP-binding</keyword>
<name>A0A1B1AET8_9PROT</name>
<comment type="function">
    <text evidence="1 13">Transfers the gamma-phosphate of ATP to the 4'-position of a tetraacyldisaccharide 1-phosphate intermediate (termed DS-1-P) to form tetraacyldisaccharide 1,4'-bis-phosphate (lipid IVA).</text>
</comment>
<keyword evidence="8 13" id="KW-0547">Nucleotide-binding</keyword>
<dbReference type="FunCoup" id="A0A1B1AET8">
    <property type="interactions" value="232"/>
</dbReference>
<evidence type="ECO:0000256" key="7">
    <source>
        <dbReference type="ARBA" id="ARBA00022679"/>
    </source>
</evidence>
<dbReference type="SUPFAM" id="SSF52540">
    <property type="entry name" value="P-loop containing nucleoside triphosphate hydrolases"/>
    <property type="match status" value="1"/>
</dbReference>
<comment type="similarity">
    <text evidence="13">Belongs to the LpxK family.</text>
</comment>
<accession>A0A1B1AET8</accession>
<dbReference type="InParanoid" id="A0A1B1AET8"/>
<evidence type="ECO:0000256" key="10">
    <source>
        <dbReference type="ARBA" id="ARBA00022840"/>
    </source>
</evidence>
<dbReference type="HAMAP" id="MF_00409">
    <property type="entry name" value="LpxK"/>
    <property type="match status" value="1"/>
</dbReference>
<keyword evidence="7 13" id="KW-0808">Transferase</keyword>
<keyword evidence="9 13" id="KW-0418">Kinase</keyword>
<organism evidence="14 15">
    <name type="scientific">Candidatus Viadribacter manganicus</name>
    <dbReference type="NCBI Taxonomy" id="1759059"/>
    <lineage>
        <taxon>Bacteria</taxon>
        <taxon>Pseudomonadati</taxon>
        <taxon>Pseudomonadota</taxon>
        <taxon>Alphaproteobacteria</taxon>
        <taxon>Hyphomonadales</taxon>
        <taxon>Hyphomonadaceae</taxon>
        <taxon>Candidatus Viadribacter</taxon>
    </lineage>
</organism>
<evidence type="ECO:0000256" key="12">
    <source>
        <dbReference type="ARBA" id="ARBA00029757"/>
    </source>
</evidence>
<comment type="pathway">
    <text evidence="2 13">Glycolipid biosynthesis; lipid IV(A) biosynthesis; lipid IV(A) from (3R)-3-hydroxytetradecanoyl-[acyl-carrier-protein] and UDP-N-acetyl-alpha-D-glucosamine: step 6/6.</text>
</comment>
<dbReference type="Proteomes" id="UP000092498">
    <property type="component" value="Chromosome"/>
</dbReference>
<keyword evidence="5 13" id="KW-0444">Lipid biosynthesis</keyword>
<evidence type="ECO:0000256" key="9">
    <source>
        <dbReference type="ARBA" id="ARBA00022777"/>
    </source>
</evidence>
<dbReference type="STRING" id="1759059.ATE48_03675"/>
<dbReference type="GO" id="GO:0009029">
    <property type="term" value="F:lipid-A 4'-kinase activity"/>
    <property type="evidence" value="ECO:0007669"/>
    <property type="project" value="UniProtKB-UniRule"/>
</dbReference>
<protein>
    <recommendedName>
        <fullName evidence="4 13">Tetraacyldisaccharide 4'-kinase</fullName>
        <ecNumber evidence="3 13">2.7.1.130</ecNumber>
    </recommendedName>
    <alternativeName>
        <fullName evidence="12 13">Lipid A 4'-kinase</fullName>
    </alternativeName>
</protein>
<evidence type="ECO:0000256" key="2">
    <source>
        <dbReference type="ARBA" id="ARBA00004870"/>
    </source>
</evidence>
<dbReference type="AlphaFoldDB" id="A0A1B1AET8"/>
<dbReference type="OrthoDB" id="9766423at2"/>
<comment type="catalytic activity">
    <reaction evidence="13">
        <text>a lipid A disaccharide + ATP = a lipid IVA + ADP + H(+)</text>
        <dbReference type="Rhea" id="RHEA:67840"/>
        <dbReference type="ChEBI" id="CHEBI:15378"/>
        <dbReference type="ChEBI" id="CHEBI:30616"/>
        <dbReference type="ChEBI" id="CHEBI:176343"/>
        <dbReference type="ChEBI" id="CHEBI:176425"/>
        <dbReference type="ChEBI" id="CHEBI:456216"/>
        <dbReference type="EC" id="2.7.1.130"/>
    </reaction>
</comment>
<dbReference type="RefSeq" id="WP_066767927.1">
    <property type="nucleotide sequence ID" value="NZ_CP013244.1"/>
</dbReference>